<organism evidence="10 11">
    <name type="scientific">Acrasis kona</name>
    <dbReference type="NCBI Taxonomy" id="1008807"/>
    <lineage>
        <taxon>Eukaryota</taxon>
        <taxon>Discoba</taxon>
        <taxon>Heterolobosea</taxon>
        <taxon>Tetramitia</taxon>
        <taxon>Eutetramitia</taxon>
        <taxon>Acrasidae</taxon>
        <taxon>Acrasis</taxon>
    </lineage>
</organism>
<proteinExistence type="inferred from homology"/>
<dbReference type="InterPro" id="IPR001623">
    <property type="entry name" value="DnaJ_domain"/>
</dbReference>
<dbReference type="Proteomes" id="UP001431209">
    <property type="component" value="Unassembled WGS sequence"/>
</dbReference>
<reference evidence="10 11" key="1">
    <citation type="submission" date="2024-03" db="EMBL/GenBank/DDBJ databases">
        <title>The Acrasis kona genome and developmental transcriptomes reveal deep origins of eukaryotic multicellular pathways.</title>
        <authorList>
            <person name="Sheikh S."/>
            <person name="Fu C.-J."/>
            <person name="Brown M.W."/>
            <person name="Baldauf S.L."/>
        </authorList>
    </citation>
    <scope>NUCLEOTIDE SEQUENCE [LARGE SCALE GENOMIC DNA]</scope>
    <source>
        <strain evidence="10 11">ATCC MYA-3509</strain>
    </source>
</reference>
<accession>A0AAW2ZKF4</accession>
<dbReference type="InterPro" id="IPR036869">
    <property type="entry name" value="J_dom_sf"/>
</dbReference>
<dbReference type="EMBL" id="JAOPGA020001603">
    <property type="protein sequence ID" value="KAL0489792.1"/>
    <property type="molecule type" value="Genomic_DNA"/>
</dbReference>
<dbReference type="FunFam" id="1.10.287.110:FF:000001">
    <property type="entry name" value="Import inner membrane translocase subunit tim14"/>
    <property type="match status" value="1"/>
</dbReference>
<keyword evidence="11" id="KW-1185">Reference proteome</keyword>
<keyword evidence="5" id="KW-0496">Mitochondrion</keyword>
<evidence type="ECO:0000313" key="10">
    <source>
        <dbReference type="EMBL" id="KAL0489792.1"/>
    </source>
</evidence>
<evidence type="ECO:0000256" key="7">
    <source>
        <dbReference type="ARBA" id="ARBA00038105"/>
    </source>
</evidence>
<dbReference type="SMART" id="SM00271">
    <property type="entry name" value="DnaJ"/>
    <property type="match status" value="1"/>
</dbReference>
<feature type="transmembrane region" description="Helical" evidence="8">
    <location>
        <begin position="6"/>
        <end position="23"/>
    </location>
</feature>
<comment type="caution">
    <text evidence="10">The sequence shown here is derived from an EMBL/GenBank/DDBJ whole genome shotgun (WGS) entry which is preliminary data.</text>
</comment>
<keyword evidence="4 8" id="KW-1133">Transmembrane helix</keyword>
<dbReference type="GO" id="GO:0001405">
    <property type="term" value="C:PAM complex, Tim23 associated import motor"/>
    <property type="evidence" value="ECO:0007669"/>
    <property type="project" value="TreeGrafter"/>
</dbReference>
<evidence type="ECO:0000313" key="11">
    <source>
        <dbReference type="Proteomes" id="UP001431209"/>
    </source>
</evidence>
<evidence type="ECO:0000256" key="8">
    <source>
        <dbReference type="SAM" id="Phobius"/>
    </source>
</evidence>
<evidence type="ECO:0000256" key="2">
    <source>
        <dbReference type="ARBA" id="ARBA00022692"/>
    </source>
</evidence>
<dbReference type="Pfam" id="PF00226">
    <property type="entry name" value="DnaJ"/>
    <property type="match status" value="1"/>
</dbReference>
<gene>
    <name evidence="10" type="ORF">AKO1_009249</name>
</gene>
<dbReference type="GO" id="GO:0001671">
    <property type="term" value="F:ATPase activator activity"/>
    <property type="evidence" value="ECO:0007669"/>
    <property type="project" value="TreeGrafter"/>
</dbReference>
<comment type="similarity">
    <text evidence="7">Belongs to the TIM14 family.</text>
</comment>
<dbReference type="PANTHER" id="PTHR12763">
    <property type="match status" value="1"/>
</dbReference>
<evidence type="ECO:0000256" key="6">
    <source>
        <dbReference type="ARBA" id="ARBA00023136"/>
    </source>
</evidence>
<evidence type="ECO:0000256" key="3">
    <source>
        <dbReference type="ARBA" id="ARBA00022792"/>
    </source>
</evidence>
<keyword evidence="3" id="KW-0999">Mitochondrion inner membrane</keyword>
<sequence length="106" mass="11390">MVAGFIAAAAAAAGIGFLGRVILRSKSVKFGSTALKGTRKFFEGGFESQMSRREAAMTLGVRETATEEQIKSAHRKLMRINHPDNGGSTYVSTKVNEAKDVLTNKI</sequence>
<name>A0AAW2ZKF4_9EUKA</name>
<keyword evidence="6 8" id="KW-0472">Membrane</keyword>
<dbReference type="PANTHER" id="PTHR12763:SF28">
    <property type="entry name" value="GEO10507P1-RELATED"/>
    <property type="match status" value="1"/>
</dbReference>
<dbReference type="SUPFAM" id="SSF46565">
    <property type="entry name" value="Chaperone J-domain"/>
    <property type="match status" value="1"/>
</dbReference>
<evidence type="ECO:0000256" key="4">
    <source>
        <dbReference type="ARBA" id="ARBA00022989"/>
    </source>
</evidence>
<protein>
    <submittedName>
        <fullName evidence="10">Mitochondrial import inner membrane translocase subunit TIM14</fullName>
    </submittedName>
</protein>
<evidence type="ECO:0000256" key="1">
    <source>
        <dbReference type="ARBA" id="ARBA00004434"/>
    </source>
</evidence>
<evidence type="ECO:0000256" key="5">
    <source>
        <dbReference type="ARBA" id="ARBA00023128"/>
    </source>
</evidence>
<dbReference type="GO" id="GO:0030150">
    <property type="term" value="P:protein import into mitochondrial matrix"/>
    <property type="evidence" value="ECO:0007669"/>
    <property type="project" value="TreeGrafter"/>
</dbReference>
<comment type="subcellular location">
    <subcellularLocation>
        <location evidence="1">Mitochondrion inner membrane</location>
        <topology evidence="1">Single-pass membrane protein</topology>
    </subcellularLocation>
</comment>
<keyword evidence="2 8" id="KW-0812">Transmembrane</keyword>
<evidence type="ECO:0000259" key="9">
    <source>
        <dbReference type="PROSITE" id="PS50076"/>
    </source>
</evidence>
<dbReference type="Gene3D" id="1.10.287.110">
    <property type="entry name" value="DnaJ domain"/>
    <property type="match status" value="1"/>
</dbReference>
<dbReference type="CDD" id="cd06257">
    <property type="entry name" value="DnaJ"/>
    <property type="match status" value="1"/>
</dbReference>
<dbReference type="AlphaFoldDB" id="A0AAW2ZKF4"/>
<feature type="domain" description="J" evidence="9">
    <location>
        <begin position="54"/>
        <end position="106"/>
    </location>
</feature>
<dbReference type="PROSITE" id="PS50076">
    <property type="entry name" value="DNAJ_2"/>
    <property type="match status" value="1"/>
</dbReference>